<dbReference type="PROSITE" id="PS50137">
    <property type="entry name" value="DS_RBD"/>
    <property type="match status" value="1"/>
</dbReference>
<evidence type="ECO:0000256" key="3">
    <source>
        <dbReference type="SAM" id="MobiDB-lite"/>
    </source>
</evidence>
<evidence type="ECO:0000259" key="4">
    <source>
        <dbReference type="PROSITE" id="PS50137"/>
    </source>
</evidence>
<dbReference type="EMBL" id="JANAVB010033219">
    <property type="protein sequence ID" value="KAJ6808725.1"/>
    <property type="molecule type" value="Genomic_DNA"/>
</dbReference>
<dbReference type="Pfam" id="PF14709">
    <property type="entry name" value="DND1_DSRM"/>
    <property type="match status" value="1"/>
</dbReference>
<evidence type="ECO:0000256" key="2">
    <source>
        <dbReference type="PROSITE-ProRule" id="PRU00266"/>
    </source>
</evidence>
<feature type="domain" description="DRBM" evidence="4">
    <location>
        <begin position="339"/>
        <end position="414"/>
    </location>
</feature>
<sequence>MEKLKLEDFGTSYDSDDCLKEELHEMLVPAVLREPWTIVDGRINLYFYHVSCVPIPEDRDYRDFGIFLKYPLPKEAETMQVDLHLARGRIVKTRFVPSGMIKFHREEILLAQNFQEMFLKVILDRSELFADYVSLGGAGGSHQHSSTFYLLLPVKQQKCGKIMIIDWTTVERCLSSPVFKQPTVPYENDHDQTRDSLKLLNGTFNEDDVLNSLVFTPHNKRFFFITEILHKSIARKKRSGVQLSFPDQPLLKAKQLFNLHNLLHNRVQESTGSTTSSDANPKQSSVIPSGLVQRWAESSKTCNINKEEHEPVRSHQVGTNGLTENGCHQEKNGALNNKSAKSQLFEICALNYWSHPSFVCCKDEGPSHVRKFTFKVTVQIEGSSTLLECYGKPKSQKKSAQEDAAAGALWYLKHLGYT</sequence>
<dbReference type="GO" id="GO:0004525">
    <property type="term" value="F:ribonuclease III activity"/>
    <property type="evidence" value="ECO:0007669"/>
    <property type="project" value="TreeGrafter"/>
</dbReference>
<protein>
    <submittedName>
        <fullName evidence="5">Endoribonuclease Dicer-like protein 4-like isoform X1</fullName>
    </submittedName>
</protein>
<organism evidence="5 6">
    <name type="scientific">Iris pallida</name>
    <name type="common">Sweet iris</name>
    <dbReference type="NCBI Taxonomy" id="29817"/>
    <lineage>
        <taxon>Eukaryota</taxon>
        <taxon>Viridiplantae</taxon>
        <taxon>Streptophyta</taxon>
        <taxon>Embryophyta</taxon>
        <taxon>Tracheophyta</taxon>
        <taxon>Spermatophyta</taxon>
        <taxon>Magnoliopsida</taxon>
        <taxon>Liliopsida</taxon>
        <taxon>Asparagales</taxon>
        <taxon>Iridaceae</taxon>
        <taxon>Iridoideae</taxon>
        <taxon>Irideae</taxon>
        <taxon>Iris</taxon>
    </lineage>
</organism>
<dbReference type="SUPFAM" id="SSF54768">
    <property type="entry name" value="dsRNA-binding domain-like"/>
    <property type="match status" value="1"/>
</dbReference>
<dbReference type="InterPro" id="IPR014720">
    <property type="entry name" value="dsRBD_dom"/>
</dbReference>
<evidence type="ECO:0000313" key="6">
    <source>
        <dbReference type="Proteomes" id="UP001140949"/>
    </source>
</evidence>
<reference evidence="5" key="2">
    <citation type="submission" date="2023-04" db="EMBL/GenBank/DDBJ databases">
        <authorList>
            <person name="Bruccoleri R.E."/>
            <person name="Oakeley E.J."/>
            <person name="Faust A.-M."/>
            <person name="Dessus-Babus S."/>
            <person name="Altorfer M."/>
            <person name="Burckhardt D."/>
            <person name="Oertli M."/>
            <person name="Naumann U."/>
            <person name="Petersen F."/>
            <person name="Wong J."/>
        </authorList>
    </citation>
    <scope>NUCLEOTIDE SEQUENCE</scope>
    <source>
        <strain evidence="5">GSM-AAB239-AS_SAM_17_03QT</strain>
        <tissue evidence="5">Leaf</tissue>
    </source>
</reference>
<gene>
    <name evidence="5" type="ORF">M6B38_165300</name>
</gene>
<dbReference type="PANTHER" id="PTHR14950">
    <property type="entry name" value="DICER-RELATED"/>
    <property type="match status" value="1"/>
</dbReference>
<keyword evidence="1" id="KW-0378">Hydrolase</keyword>
<dbReference type="GO" id="GO:0005737">
    <property type="term" value="C:cytoplasm"/>
    <property type="evidence" value="ECO:0007669"/>
    <property type="project" value="TreeGrafter"/>
</dbReference>
<dbReference type="AlphaFoldDB" id="A0AAX6EYB2"/>
<comment type="caution">
    <text evidence="5">The sequence shown here is derived from an EMBL/GenBank/DDBJ whole genome shotgun (WGS) entry which is preliminary data.</text>
</comment>
<accession>A0AAX6EYB2</accession>
<dbReference type="PANTHER" id="PTHR14950:SF15">
    <property type="entry name" value="DICER-LIKE PROTEIN 4"/>
    <property type="match status" value="1"/>
</dbReference>
<proteinExistence type="predicted"/>
<reference evidence="5" key="1">
    <citation type="journal article" date="2023" name="GigaByte">
        <title>Genome assembly of the bearded iris, Iris pallida Lam.</title>
        <authorList>
            <person name="Bruccoleri R.E."/>
            <person name="Oakeley E.J."/>
            <person name="Faust A.M.E."/>
            <person name="Altorfer M."/>
            <person name="Dessus-Babus S."/>
            <person name="Burckhardt D."/>
            <person name="Oertli M."/>
            <person name="Naumann U."/>
            <person name="Petersen F."/>
            <person name="Wong J."/>
        </authorList>
    </citation>
    <scope>NUCLEOTIDE SEQUENCE</scope>
    <source>
        <strain evidence="5">GSM-AAB239-AS_SAM_17_03QT</strain>
    </source>
</reference>
<keyword evidence="2" id="KW-0694">RNA-binding</keyword>
<dbReference type="SMART" id="SM00358">
    <property type="entry name" value="DSRM"/>
    <property type="match status" value="1"/>
</dbReference>
<dbReference type="Proteomes" id="UP001140949">
    <property type="component" value="Unassembled WGS sequence"/>
</dbReference>
<dbReference type="GO" id="GO:0003723">
    <property type="term" value="F:RNA binding"/>
    <property type="evidence" value="ECO:0007669"/>
    <property type="project" value="UniProtKB-UniRule"/>
</dbReference>
<feature type="region of interest" description="Disordered" evidence="3">
    <location>
        <begin position="303"/>
        <end position="325"/>
    </location>
</feature>
<evidence type="ECO:0000256" key="1">
    <source>
        <dbReference type="ARBA" id="ARBA00022801"/>
    </source>
</evidence>
<dbReference type="GO" id="GO:0005634">
    <property type="term" value="C:nucleus"/>
    <property type="evidence" value="ECO:0007669"/>
    <property type="project" value="TreeGrafter"/>
</dbReference>
<name>A0AAX6EYB2_IRIPA</name>
<dbReference type="Gene3D" id="3.30.160.20">
    <property type="match status" value="1"/>
</dbReference>
<keyword evidence="6" id="KW-1185">Reference proteome</keyword>
<evidence type="ECO:0000313" key="5">
    <source>
        <dbReference type="EMBL" id="KAJ6808725.1"/>
    </source>
</evidence>
<dbReference type="GO" id="GO:0030422">
    <property type="term" value="P:siRNA processing"/>
    <property type="evidence" value="ECO:0007669"/>
    <property type="project" value="TreeGrafter"/>
</dbReference>